<sequence length="394" mass="42138">MQTGLFYILLVAVLATLPPSPVGALATTIKTINTTVCRTSIHSGSRTFTRYAPTQTQKVTRTLRPIATTVKTVTPKKTKTVTSVVASISTETVAATRMTDTVTATITDFVVVVPSTTVIAFTFTPTVTSYTSVLAGPTVTIQVTSYGTGAPLITLHEASKKRSEPTLNSHHRRANKAKDVFCTPSVKIIATVHKSATCTSTSTRTLKPSTVVVSSTVVATQTVTQFPKAATSTIIENASKTITAQTVTFSATETAAPSTTLSQIVEEAITVTNVFRASDMCKPEFQNDYGGTPVATDDFQQIETITEYVTDSKRQAFADSTRCCMGAYQRAASASFWQESTKTCLIVRPADSIYYLDDFCVIGNPSLMVTINTPPVSGWVGAPLACWTGFQRLG</sequence>
<gene>
    <name evidence="1" type="ORF">A4X13_0g6832</name>
</gene>
<name>A0A177TTI2_9BASI</name>
<reference evidence="1" key="1">
    <citation type="submission" date="2016-04" db="EMBL/GenBank/DDBJ databases">
        <authorList>
            <person name="Nguyen H.D."/>
            <person name="Samba Siva P."/>
            <person name="Cullis J."/>
            <person name="Levesque C.A."/>
            <person name="Hambleton S."/>
        </authorList>
    </citation>
    <scope>NUCLEOTIDE SEQUENCE</scope>
    <source>
        <strain evidence="1">DAOMC 236416</strain>
    </source>
</reference>
<organism evidence="1 2">
    <name type="scientific">Tilletia indica</name>
    <dbReference type="NCBI Taxonomy" id="43049"/>
    <lineage>
        <taxon>Eukaryota</taxon>
        <taxon>Fungi</taxon>
        <taxon>Dikarya</taxon>
        <taxon>Basidiomycota</taxon>
        <taxon>Ustilaginomycotina</taxon>
        <taxon>Exobasidiomycetes</taxon>
        <taxon>Tilletiales</taxon>
        <taxon>Tilletiaceae</taxon>
        <taxon>Tilletia</taxon>
    </lineage>
</organism>
<dbReference type="AlphaFoldDB" id="A0A177TTI2"/>
<proteinExistence type="predicted"/>
<evidence type="ECO:0000313" key="1">
    <source>
        <dbReference type="EMBL" id="KAE8244072.1"/>
    </source>
</evidence>
<dbReference type="EMBL" id="LWDF02000712">
    <property type="protein sequence ID" value="KAE8244072.1"/>
    <property type="molecule type" value="Genomic_DNA"/>
</dbReference>
<accession>A0A177TTI2</accession>
<reference evidence="1" key="2">
    <citation type="journal article" date="2019" name="IMA Fungus">
        <title>Genome sequencing and comparison of five Tilletia species to identify candidate genes for the detection of regulated species infecting wheat.</title>
        <authorList>
            <person name="Nguyen H.D.T."/>
            <person name="Sultana T."/>
            <person name="Kesanakurti P."/>
            <person name="Hambleton S."/>
        </authorList>
    </citation>
    <scope>NUCLEOTIDE SEQUENCE</scope>
    <source>
        <strain evidence="1">DAOMC 236416</strain>
    </source>
</reference>
<keyword evidence="2" id="KW-1185">Reference proteome</keyword>
<dbReference type="Proteomes" id="UP000077521">
    <property type="component" value="Unassembled WGS sequence"/>
</dbReference>
<evidence type="ECO:0000313" key="2">
    <source>
        <dbReference type="Proteomes" id="UP000077521"/>
    </source>
</evidence>
<protein>
    <submittedName>
        <fullName evidence="1">Uncharacterized protein</fullName>
    </submittedName>
</protein>
<comment type="caution">
    <text evidence="1">The sequence shown here is derived from an EMBL/GenBank/DDBJ whole genome shotgun (WGS) entry which is preliminary data.</text>
</comment>